<protein>
    <recommendedName>
        <fullName evidence="2">RNase NYN domain-containing protein</fullName>
    </recommendedName>
</protein>
<dbReference type="FunFam" id="3.40.50.11980:FF:000001">
    <property type="entry name" value="ZC3H12A isoform 1"/>
    <property type="match status" value="1"/>
</dbReference>
<name>A0AAV7HTM0_COTGL</name>
<feature type="region of interest" description="Disordered" evidence="1">
    <location>
        <begin position="285"/>
        <end position="317"/>
    </location>
</feature>
<reference evidence="3 4" key="1">
    <citation type="journal article" date="2021" name="J. Hered.">
        <title>A chromosome-level genome assembly of the parasitoid wasp, Cotesia glomerata (Hymenoptera: Braconidae).</title>
        <authorList>
            <person name="Pinto B.J."/>
            <person name="Weis J.J."/>
            <person name="Gamble T."/>
            <person name="Ode P.J."/>
            <person name="Paul R."/>
            <person name="Zaspel J.M."/>
        </authorList>
    </citation>
    <scope>NUCLEOTIDE SEQUENCE [LARGE SCALE GENOMIC DNA]</scope>
    <source>
        <strain evidence="3">CgM1</strain>
    </source>
</reference>
<gene>
    <name evidence="3" type="ORF">KQX54_000482</name>
</gene>
<sequence>MKRRKLFLRISSHRKSFKMNSLDESVIVCDTPKMNKSSKKMNGSVQKNLSSPARRQTRSQRKPLYPVHMSPVNRKNMCSSKTSQSVTKKKRLHEVEILSSRKRQKTCINETIVISDDDDDDDNNNVNNSKNNGKSHESQMTNKLKDTPEVIVIDNFTPNVNNKRLRPRNSNVNNQEIKRKKRIEDKIKERKKFRKIQNMERTRNRARKNIEENKKNEDVAVIWSSAKDDNTALENNQKISTKSNNETPQLFFVDTKGDDSICEKITLLPKSEILYTANKFTKFDTAPTTSTTTSTTTNTNNTVTSEQAKSNTSDDQNNKQIHKLREIIVDGLNVAFGYSPGRKVFEKNGLQLVLDYFQDRGHEVKIFLPQIHRNRYRGFLEQWHRKGLVIFTPSRNIGGKKIVPYDDRFILDYATKCKGIVVSSDQYRDLWHEKPEWRETIEKRLLAPTFAGEYVMFPEDPLGRGGPSLNEFLKH</sequence>
<proteinExistence type="predicted"/>
<dbReference type="Proteomes" id="UP000826195">
    <property type="component" value="Unassembled WGS sequence"/>
</dbReference>
<dbReference type="InterPro" id="IPR021869">
    <property type="entry name" value="RNase_Zc3h12_NYN"/>
</dbReference>
<dbReference type="GO" id="GO:0004521">
    <property type="term" value="F:RNA endonuclease activity"/>
    <property type="evidence" value="ECO:0007669"/>
    <property type="project" value="TreeGrafter"/>
</dbReference>
<accession>A0AAV7HTM0</accession>
<evidence type="ECO:0000259" key="2">
    <source>
        <dbReference type="Pfam" id="PF11977"/>
    </source>
</evidence>
<feature type="domain" description="RNase NYN" evidence="2">
    <location>
        <begin position="324"/>
        <end position="470"/>
    </location>
</feature>
<dbReference type="GO" id="GO:0036464">
    <property type="term" value="C:cytoplasmic ribonucleoprotein granule"/>
    <property type="evidence" value="ECO:0007669"/>
    <property type="project" value="TreeGrafter"/>
</dbReference>
<keyword evidence="4" id="KW-1185">Reference proteome</keyword>
<evidence type="ECO:0000313" key="3">
    <source>
        <dbReference type="EMBL" id="KAH0548317.1"/>
    </source>
</evidence>
<evidence type="ECO:0000256" key="1">
    <source>
        <dbReference type="SAM" id="MobiDB-lite"/>
    </source>
</evidence>
<organism evidence="3 4">
    <name type="scientific">Cotesia glomerata</name>
    <name type="common">Lepidopteran parasitic wasp</name>
    <name type="synonym">Apanteles glomeratus</name>
    <dbReference type="NCBI Taxonomy" id="32391"/>
    <lineage>
        <taxon>Eukaryota</taxon>
        <taxon>Metazoa</taxon>
        <taxon>Ecdysozoa</taxon>
        <taxon>Arthropoda</taxon>
        <taxon>Hexapoda</taxon>
        <taxon>Insecta</taxon>
        <taxon>Pterygota</taxon>
        <taxon>Neoptera</taxon>
        <taxon>Endopterygota</taxon>
        <taxon>Hymenoptera</taxon>
        <taxon>Apocrita</taxon>
        <taxon>Ichneumonoidea</taxon>
        <taxon>Braconidae</taxon>
        <taxon>Microgastrinae</taxon>
        <taxon>Cotesia</taxon>
    </lineage>
</organism>
<dbReference type="CDD" id="cd18719">
    <property type="entry name" value="PIN_Zc3h12a-N4BP1-like"/>
    <property type="match status" value="1"/>
</dbReference>
<dbReference type="InterPro" id="IPR051101">
    <property type="entry name" value="ZC3H12/N4BP1_RNase_Reg"/>
</dbReference>
<dbReference type="Gene3D" id="3.40.50.11980">
    <property type="match status" value="1"/>
</dbReference>
<feature type="compositionally biased region" description="Polar residues" evidence="1">
    <location>
        <begin position="43"/>
        <end position="54"/>
    </location>
</feature>
<dbReference type="AlphaFoldDB" id="A0AAV7HTM0"/>
<dbReference type="Pfam" id="PF11977">
    <property type="entry name" value="RNase_Zc3h12a"/>
    <property type="match status" value="1"/>
</dbReference>
<feature type="compositionally biased region" description="Polar residues" evidence="1">
    <location>
        <begin position="306"/>
        <end position="317"/>
    </location>
</feature>
<dbReference type="PANTHER" id="PTHR12876:SF35">
    <property type="entry name" value="LD08718P-RELATED"/>
    <property type="match status" value="1"/>
</dbReference>
<feature type="region of interest" description="Disordered" evidence="1">
    <location>
        <begin position="114"/>
        <end position="143"/>
    </location>
</feature>
<comment type="caution">
    <text evidence="3">The sequence shown here is derived from an EMBL/GenBank/DDBJ whole genome shotgun (WGS) entry which is preliminary data.</text>
</comment>
<feature type="region of interest" description="Disordered" evidence="1">
    <location>
        <begin position="34"/>
        <end position="90"/>
    </location>
</feature>
<evidence type="ECO:0000313" key="4">
    <source>
        <dbReference type="Proteomes" id="UP000826195"/>
    </source>
</evidence>
<feature type="compositionally biased region" description="Low complexity" evidence="1">
    <location>
        <begin position="288"/>
        <end position="305"/>
    </location>
</feature>
<dbReference type="EMBL" id="JAHXZJ010001899">
    <property type="protein sequence ID" value="KAH0548317.1"/>
    <property type="molecule type" value="Genomic_DNA"/>
</dbReference>
<dbReference type="PANTHER" id="PTHR12876">
    <property type="entry name" value="N4BP1-RELATED"/>
    <property type="match status" value="1"/>
</dbReference>
<dbReference type="GO" id="GO:0003729">
    <property type="term" value="F:mRNA binding"/>
    <property type="evidence" value="ECO:0007669"/>
    <property type="project" value="TreeGrafter"/>
</dbReference>
<dbReference type="GO" id="GO:0005634">
    <property type="term" value="C:nucleus"/>
    <property type="evidence" value="ECO:0007669"/>
    <property type="project" value="TreeGrafter"/>
</dbReference>